<feature type="compositionally biased region" description="Acidic residues" evidence="1">
    <location>
        <begin position="17"/>
        <end position="26"/>
    </location>
</feature>
<reference evidence="3" key="1">
    <citation type="submission" date="2013-01" db="EMBL/GenBank/DDBJ databases">
        <title>Draft Genome Sequence of a Mulberry Tree, Morus notabilis C.K. Schneid.</title>
        <authorList>
            <person name="He N."/>
            <person name="Zhao S."/>
        </authorList>
    </citation>
    <scope>NUCLEOTIDE SEQUENCE</scope>
</reference>
<proteinExistence type="predicted"/>
<dbReference type="EMBL" id="KE345428">
    <property type="protein sequence ID" value="EXC04049.1"/>
    <property type="molecule type" value="Genomic_DNA"/>
</dbReference>
<dbReference type="Proteomes" id="UP000030645">
    <property type="component" value="Unassembled WGS sequence"/>
</dbReference>
<evidence type="ECO:0000256" key="1">
    <source>
        <dbReference type="SAM" id="MobiDB-lite"/>
    </source>
</evidence>
<accession>W9SFB7</accession>
<protein>
    <submittedName>
        <fullName evidence="2">Uncharacterized protein</fullName>
    </submittedName>
</protein>
<gene>
    <name evidence="2" type="ORF">L484_011029</name>
</gene>
<organism evidence="2 3">
    <name type="scientific">Morus notabilis</name>
    <dbReference type="NCBI Taxonomy" id="981085"/>
    <lineage>
        <taxon>Eukaryota</taxon>
        <taxon>Viridiplantae</taxon>
        <taxon>Streptophyta</taxon>
        <taxon>Embryophyta</taxon>
        <taxon>Tracheophyta</taxon>
        <taxon>Spermatophyta</taxon>
        <taxon>Magnoliopsida</taxon>
        <taxon>eudicotyledons</taxon>
        <taxon>Gunneridae</taxon>
        <taxon>Pentapetalae</taxon>
        <taxon>rosids</taxon>
        <taxon>fabids</taxon>
        <taxon>Rosales</taxon>
        <taxon>Moraceae</taxon>
        <taxon>Moreae</taxon>
        <taxon>Morus</taxon>
    </lineage>
</organism>
<evidence type="ECO:0000313" key="3">
    <source>
        <dbReference type="Proteomes" id="UP000030645"/>
    </source>
</evidence>
<dbReference type="AlphaFoldDB" id="W9SFB7"/>
<evidence type="ECO:0000313" key="2">
    <source>
        <dbReference type="EMBL" id="EXC04049.1"/>
    </source>
</evidence>
<name>W9SFB7_9ROSA</name>
<keyword evidence="3" id="KW-1185">Reference proteome</keyword>
<feature type="region of interest" description="Disordered" evidence="1">
    <location>
        <begin position="1"/>
        <end position="26"/>
    </location>
</feature>
<sequence>MSELKRANAGPSRLVPGDDEEEEEEDEEAQQRLFCVKLLSRRNVVFASEKVSTQITGLPVKAPSEKLVSGASNDGYVASIRACSMVPRSKCNSFPFSAINTLFLFTCSSYESVRSFLSLLAYLNTSRANHDLSHRAYFKARKASRLHSHYQLC</sequence>